<dbReference type="SMART" id="SM00342">
    <property type="entry name" value="HTH_ARAC"/>
    <property type="match status" value="1"/>
</dbReference>
<keyword evidence="2" id="KW-0238">DNA-binding</keyword>
<keyword evidence="6" id="KW-1185">Reference proteome</keyword>
<evidence type="ECO:0000256" key="3">
    <source>
        <dbReference type="ARBA" id="ARBA00023163"/>
    </source>
</evidence>
<reference evidence="5 6" key="1">
    <citation type="submission" date="2018-06" db="EMBL/GenBank/DDBJ databases">
        <title>Genomic Encyclopedia of Type Strains, Phase III (KMG-III): the genomes of soil and plant-associated and newly described type strains.</title>
        <authorList>
            <person name="Whitman W."/>
        </authorList>
    </citation>
    <scope>NUCLEOTIDE SEQUENCE [LARGE SCALE GENOMIC DNA]</scope>
    <source>
        <strain evidence="5 6">ORS 1419</strain>
    </source>
</reference>
<dbReference type="InterPro" id="IPR020449">
    <property type="entry name" value="Tscrpt_reg_AraC-type_HTH"/>
</dbReference>
<dbReference type="InterPro" id="IPR018062">
    <property type="entry name" value="HTH_AraC-typ_CS"/>
</dbReference>
<keyword evidence="1" id="KW-0805">Transcription regulation</keyword>
<protein>
    <submittedName>
        <fullName evidence="5">AraC family transcriptional regulator</fullName>
    </submittedName>
</protein>
<proteinExistence type="predicted"/>
<dbReference type="InterPro" id="IPR009057">
    <property type="entry name" value="Homeodomain-like_sf"/>
</dbReference>
<dbReference type="EMBL" id="QJTF01000009">
    <property type="protein sequence ID" value="PYE88018.1"/>
    <property type="molecule type" value="Genomic_DNA"/>
</dbReference>
<evidence type="ECO:0000313" key="6">
    <source>
        <dbReference type="Proteomes" id="UP000247454"/>
    </source>
</evidence>
<organism evidence="5 6">
    <name type="scientific">Phyllobacterium leguminum</name>
    <dbReference type="NCBI Taxonomy" id="314237"/>
    <lineage>
        <taxon>Bacteria</taxon>
        <taxon>Pseudomonadati</taxon>
        <taxon>Pseudomonadota</taxon>
        <taxon>Alphaproteobacteria</taxon>
        <taxon>Hyphomicrobiales</taxon>
        <taxon>Phyllobacteriaceae</taxon>
        <taxon>Phyllobacterium</taxon>
    </lineage>
</organism>
<dbReference type="GO" id="GO:0043565">
    <property type="term" value="F:sequence-specific DNA binding"/>
    <property type="evidence" value="ECO:0007669"/>
    <property type="project" value="InterPro"/>
</dbReference>
<dbReference type="Proteomes" id="UP000247454">
    <property type="component" value="Unassembled WGS sequence"/>
</dbReference>
<keyword evidence="3" id="KW-0804">Transcription</keyword>
<dbReference type="PRINTS" id="PR00032">
    <property type="entry name" value="HTHARAC"/>
</dbReference>
<evidence type="ECO:0000256" key="2">
    <source>
        <dbReference type="ARBA" id="ARBA00023125"/>
    </source>
</evidence>
<evidence type="ECO:0000259" key="4">
    <source>
        <dbReference type="PROSITE" id="PS01124"/>
    </source>
</evidence>
<evidence type="ECO:0000313" key="5">
    <source>
        <dbReference type="EMBL" id="PYE88018.1"/>
    </source>
</evidence>
<sequence>MPGRAEGDVASRRPLSIPIINLTSTHIFCLLPLMTFHPQMKSKVEGVSIVDGLRWRAWNGVLADVWSVICSEGASGQYVSRAPRLFVVLDNDGVGKFAIRQSERQQPTPKSAAPNRMSYIPAGMHIWSEAENTGFLRHLDLHFDIETLSRRFAGALDMEKLGQPRLMFSDERIASLAGLIAAECMNDDPLHDLYGDGLVAALFADLFKIGQVLPRKRSQLSPRQLRRVIDFLEENCLRSIRLKDLADLCGLSETHFSHAFKASTGLPPHQWQMQARIDRARELMNRKTISLTSVASATGFSDQAHFTRVFKRFVGVTPAAWLRGQTD</sequence>
<comment type="caution">
    <text evidence="5">The sequence shown here is derived from an EMBL/GenBank/DDBJ whole genome shotgun (WGS) entry which is preliminary data.</text>
</comment>
<dbReference type="SUPFAM" id="SSF46689">
    <property type="entry name" value="Homeodomain-like"/>
    <property type="match status" value="2"/>
</dbReference>
<feature type="domain" description="HTH araC/xylS-type" evidence="4">
    <location>
        <begin position="226"/>
        <end position="324"/>
    </location>
</feature>
<dbReference type="AlphaFoldDB" id="A0A318T0P1"/>
<evidence type="ECO:0000256" key="1">
    <source>
        <dbReference type="ARBA" id="ARBA00023015"/>
    </source>
</evidence>
<dbReference type="InterPro" id="IPR050204">
    <property type="entry name" value="AraC_XylS_family_regulators"/>
</dbReference>
<accession>A0A318T0P1</accession>
<dbReference type="InterPro" id="IPR018060">
    <property type="entry name" value="HTH_AraC"/>
</dbReference>
<dbReference type="PROSITE" id="PS00041">
    <property type="entry name" value="HTH_ARAC_FAMILY_1"/>
    <property type="match status" value="1"/>
</dbReference>
<dbReference type="PANTHER" id="PTHR46796">
    <property type="entry name" value="HTH-TYPE TRANSCRIPTIONAL ACTIVATOR RHAS-RELATED"/>
    <property type="match status" value="1"/>
</dbReference>
<name>A0A318T0P1_9HYPH</name>
<dbReference type="PROSITE" id="PS01124">
    <property type="entry name" value="HTH_ARAC_FAMILY_2"/>
    <property type="match status" value="1"/>
</dbReference>
<dbReference type="GO" id="GO:0003700">
    <property type="term" value="F:DNA-binding transcription factor activity"/>
    <property type="evidence" value="ECO:0007669"/>
    <property type="project" value="InterPro"/>
</dbReference>
<gene>
    <name evidence="5" type="ORF">C7477_10961</name>
</gene>
<dbReference type="Pfam" id="PF12833">
    <property type="entry name" value="HTH_18"/>
    <property type="match status" value="1"/>
</dbReference>
<dbReference type="Gene3D" id="1.10.10.60">
    <property type="entry name" value="Homeodomain-like"/>
    <property type="match status" value="2"/>
</dbReference>
<dbReference type="PANTHER" id="PTHR46796:SF14">
    <property type="entry name" value="TRANSCRIPTIONAL REGULATORY PROTEIN"/>
    <property type="match status" value="1"/>
</dbReference>